<comment type="caution">
    <text evidence="1">The sequence shown here is derived from an EMBL/GenBank/DDBJ whole genome shotgun (WGS) entry which is preliminary data.</text>
</comment>
<protein>
    <submittedName>
        <fullName evidence="1">Uncharacterized protein</fullName>
    </submittedName>
</protein>
<organism evidence="1 2">
    <name type="scientific">Aphanomyces invadans</name>
    <dbReference type="NCBI Taxonomy" id="157072"/>
    <lineage>
        <taxon>Eukaryota</taxon>
        <taxon>Sar</taxon>
        <taxon>Stramenopiles</taxon>
        <taxon>Oomycota</taxon>
        <taxon>Saprolegniomycetes</taxon>
        <taxon>Saprolegniales</taxon>
        <taxon>Verrucalvaceae</taxon>
        <taxon>Aphanomyces</taxon>
    </lineage>
</organism>
<keyword evidence="2" id="KW-1185">Reference proteome</keyword>
<evidence type="ECO:0000313" key="2">
    <source>
        <dbReference type="Proteomes" id="UP000285060"/>
    </source>
</evidence>
<dbReference type="AlphaFoldDB" id="A0A418AHR2"/>
<dbReference type="Proteomes" id="UP000285060">
    <property type="component" value="Unassembled WGS sequence"/>
</dbReference>
<proteinExistence type="predicted"/>
<evidence type="ECO:0000313" key="1">
    <source>
        <dbReference type="EMBL" id="RHY21489.1"/>
    </source>
</evidence>
<reference evidence="1 2" key="1">
    <citation type="submission" date="2018-08" db="EMBL/GenBank/DDBJ databases">
        <title>Aphanomyces genome sequencing and annotation.</title>
        <authorList>
            <person name="Minardi D."/>
            <person name="Oidtmann B."/>
            <person name="Van Der Giezen M."/>
            <person name="Studholme D.J."/>
        </authorList>
    </citation>
    <scope>NUCLEOTIDE SEQUENCE [LARGE SCALE GENOMIC DNA]</scope>
    <source>
        <strain evidence="1 2">NJM0002</strain>
    </source>
</reference>
<name>A0A418AHR2_9STRA</name>
<accession>A0A418AHR2</accession>
<sequence>RSGLTASVCVLVNSDDMIASGDLKSNDELDEYNIGFLDFQIALYKKRRERKEKAKREAKEKTFHPRVE</sequence>
<gene>
    <name evidence="1" type="ORF">DYB32_009802</name>
</gene>
<dbReference type="EMBL" id="QUSY01002365">
    <property type="protein sequence ID" value="RHY21489.1"/>
    <property type="molecule type" value="Genomic_DNA"/>
</dbReference>
<feature type="non-terminal residue" evidence="1">
    <location>
        <position position="1"/>
    </location>
</feature>